<dbReference type="GO" id="GO:0050660">
    <property type="term" value="F:flavin adenine dinucleotide binding"/>
    <property type="evidence" value="ECO:0007669"/>
    <property type="project" value="InterPro"/>
</dbReference>
<dbReference type="InterPro" id="IPR012132">
    <property type="entry name" value="GMC_OxRdtase"/>
</dbReference>
<feature type="binding site" evidence="5">
    <location>
        <position position="227"/>
    </location>
    <ligand>
        <name>FAD</name>
        <dbReference type="ChEBI" id="CHEBI:57692"/>
    </ligand>
</feature>
<feature type="binding site" evidence="5">
    <location>
        <position position="343"/>
    </location>
    <ligand>
        <name>substrate</name>
    </ligand>
</feature>
<dbReference type="InterPro" id="IPR007867">
    <property type="entry name" value="GMC_OxRtase_C"/>
</dbReference>
<dbReference type="AlphaFoldDB" id="A0A2S8IHH4"/>
<keyword evidence="3 6" id="KW-0285">Flavoprotein</keyword>
<gene>
    <name evidence="8" type="ORF">C5613_41225</name>
</gene>
<dbReference type="PIRSF" id="PIRSF000137">
    <property type="entry name" value="Alcohol_oxidase"/>
    <property type="match status" value="1"/>
</dbReference>
<evidence type="ECO:0000256" key="4">
    <source>
        <dbReference type="ARBA" id="ARBA00022827"/>
    </source>
</evidence>
<dbReference type="GO" id="GO:0016614">
    <property type="term" value="F:oxidoreductase activity, acting on CH-OH group of donors"/>
    <property type="evidence" value="ECO:0007669"/>
    <property type="project" value="InterPro"/>
</dbReference>
<evidence type="ECO:0000256" key="3">
    <source>
        <dbReference type="ARBA" id="ARBA00022630"/>
    </source>
</evidence>
<keyword evidence="4 5" id="KW-0274">FAD</keyword>
<evidence type="ECO:0000313" key="8">
    <source>
        <dbReference type="EMBL" id="PQP14221.1"/>
    </source>
</evidence>
<evidence type="ECO:0000313" key="9">
    <source>
        <dbReference type="Proteomes" id="UP000239290"/>
    </source>
</evidence>
<proteinExistence type="inferred from homology"/>
<comment type="similarity">
    <text evidence="2 6">Belongs to the GMC oxidoreductase family.</text>
</comment>
<dbReference type="InterPro" id="IPR036188">
    <property type="entry name" value="FAD/NAD-bd_sf"/>
</dbReference>
<dbReference type="Pfam" id="PF05199">
    <property type="entry name" value="GMC_oxred_C"/>
    <property type="match status" value="1"/>
</dbReference>
<dbReference type="RefSeq" id="WP_105423557.1">
    <property type="nucleotide sequence ID" value="NZ_PUIO01000091.1"/>
</dbReference>
<comment type="caution">
    <text evidence="8">The sequence shown here is derived from an EMBL/GenBank/DDBJ whole genome shotgun (WGS) entry which is preliminary data.</text>
</comment>
<dbReference type="PANTHER" id="PTHR11552">
    <property type="entry name" value="GLUCOSE-METHANOL-CHOLINE GMC OXIDOREDUCTASE"/>
    <property type="match status" value="1"/>
</dbReference>
<dbReference type="SUPFAM" id="SSF54373">
    <property type="entry name" value="FAD-linked reductases, C-terminal domain"/>
    <property type="match status" value="1"/>
</dbReference>
<protein>
    <submittedName>
        <fullName evidence="8">Mycofactocin system GMC family oxidoreductase MftG</fullName>
    </submittedName>
</protein>
<organism evidence="8 9">
    <name type="scientific">Rhodococcus opacus</name>
    <name type="common">Nocardia opaca</name>
    <dbReference type="NCBI Taxonomy" id="37919"/>
    <lineage>
        <taxon>Bacteria</taxon>
        <taxon>Bacillati</taxon>
        <taxon>Actinomycetota</taxon>
        <taxon>Actinomycetes</taxon>
        <taxon>Mycobacteriales</taxon>
        <taxon>Nocardiaceae</taxon>
        <taxon>Rhodococcus</taxon>
    </lineage>
</organism>
<dbReference type="InterPro" id="IPR000172">
    <property type="entry name" value="GMC_OxRdtase_N"/>
</dbReference>
<dbReference type="Pfam" id="PF00732">
    <property type="entry name" value="GMC_oxred_N"/>
    <property type="match status" value="1"/>
</dbReference>
<name>A0A2S8IHH4_RHOOP</name>
<dbReference type="PROSITE" id="PS00623">
    <property type="entry name" value="GMC_OXRED_1"/>
    <property type="match status" value="1"/>
</dbReference>
<reference evidence="9" key="1">
    <citation type="submission" date="2018-02" db="EMBL/GenBank/DDBJ databases">
        <title>Draft genome sequencing of Rhodococcus opacus KU647198.</title>
        <authorList>
            <person name="Zheng B.-X."/>
        </authorList>
    </citation>
    <scope>NUCLEOTIDE SEQUENCE [LARGE SCALE GENOMIC DNA]</scope>
    <source>
        <strain evidence="9">04-OD7</strain>
    </source>
</reference>
<evidence type="ECO:0000259" key="7">
    <source>
        <dbReference type="PROSITE" id="PS00623"/>
    </source>
</evidence>
<dbReference type="Gene3D" id="3.30.410.40">
    <property type="match status" value="1"/>
</dbReference>
<evidence type="ECO:0000256" key="5">
    <source>
        <dbReference type="PIRSR" id="PIRSR000137-2"/>
    </source>
</evidence>
<sequence>MPRASNHYNVVVIGSGASGSALAARLSEDPQKSVLVLEAGRHYGGIESHPPALKYCHSGAFAMPGSADHWPFMAQLTGDRVISVARGKTVGGSSAVNGAFYGRGAPADYDGWAAAGNVGWSYEDVLPFFIKAETDLDFGDSPGHGAQGPMVIQRRPESAAVPIIDAFRQACFGAGFPEDLDINSATSAGVAFTPTNASNGRRMNAALRYLIPVEGRPNLTVQDRTFVHAVTFTNGRADGVVYQRDGVDGAVSADEIVLCAGGINTPHLLMLSGVGPADKLQQLGINVVHDSPYVGQNLMDHPFVGIPYRTTTTEGPVPGGLLPVGPVILNYTATDSSIADDMCLLPAIYSKSTMLFGARSQSLVDRARGALFLRNPWATWKGVWGGSAKAALQDFRQRKDLQMFVELSVELSRGELTLTSADPSVLPQLSFRYMSEPEDLRRMRDGVRLVARLLEHPAYRRIGAQLTTLTDGELSSDGELDRWILANLASAAHTAGTCKMGPITDATAVVDPRGRVHGVEGLRVADLSIMPTLTRRGPHASAIMIGERMAALIAEESS</sequence>
<evidence type="ECO:0000256" key="1">
    <source>
        <dbReference type="ARBA" id="ARBA00001974"/>
    </source>
</evidence>
<dbReference type="EMBL" id="PUIO01000091">
    <property type="protein sequence ID" value="PQP14221.1"/>
    <property type="molecule type" value="Genomic_DNA"/>
</dbReference>
<accession>A0A2S8IHH4</accession>
<evidence type="ECO:0000256" key="6">
    <source>
        <dbReference type="RuleBase" id="RU003968"/>
    </source>
</evidence>
<feature type="domain" description="Glucose-methanol-choline oxidoreductase N-terminal" evidence="7">
    <location>
        <begin position="87"/>
        <end position="110"/>
    </location>
</feature>
<dbReference type="Gene3D" id="3.50.50.60">
    <property type="entry name" value="FAD/NAD(P)-binding domain"/>
    <property type="match status" value="1"/>
</dbReference>
<evidence type="ECO:0000256" key="2">
    <source>
        <dbReference type="ARBA" id="ARBA00010790"/>
    </source>
</evidence>
<comment type="cofactor">
    <cofactor evidence="1 5">
        <name>FAD</name>
        <dbReference type="ChEBI" id="CHEBI:57692"/>
    </cofactor>
</comment>
<dbReference type="PANTHER" id="PTHR11552:SF147">
    <property type="entry name" value="CHOLINE DEHYDROGENASE, MITOCHONDRIAL"/>
    <property type="match status" value="1"/>
</dbReference>
<dbReference type="Proteomes" id="UP000239290">
    <property type="component" value="Unassembled WGS sequence"/>
</dbReference>
<dbReference type="SUPFAM" id="SSF51905">
    <property type="entry name" value="FAD/NAD(P)-binding domain"/>
    <property type="match status" value="1"/>
</dbReference>